<name>A0A9Q0ZUU7_9ROSI</name>
<evidence type="ECO:0000259" key="3">
    <source>
        <dbReference type="Pfam" id="PF05617"/>
    </source>
</evidence>
<reference evidence="4" key="1">
    <citation type="submission" date="2022-11" db="EMBL/GenBank/DDBJ databases">
        <authorList>
            <person name="Hyden B.L."/>
            <person name="Feng K."/>
            <person name="Yates T."/>
            <person name="Jawdy S."/>
            <person name="Smart L.B."/>
            <person name="Muchero W."/>
        </authorList>
    </citation>
    <scope>NUCLEOTIDE SEQUENCE</scope>
    <source>
        <tissue evidence="4">Shoot tip</tissue>
    </source>
</reference>
<keyword evidence="5" id="KW-1185">Reference proteome</keyword>
<organism evidence="4 5">
    <name type="scientific">Salix koriyanagi</name>
    <dbReference type="NCBI Taxonomy" id="2511006"/>
    <lineage>
        <taxon>Eukaryota</taxon>
        <taxon>Viridiplantae</taxon>
        <taxon>Streptophyta</taxon>
        <taxon>Embryophyta</taxon>
        <taxon>Tracheophyta</taxon>
        <taxon>Spermatophyta</taxon>
        <taxon>Magnoliopsida</taxon>
        <taxon>eudicotyledons</taxon>
        <taxon>Gunneridae</taxon>
        <taxon>Pentapetalae</taxon>
        <taxon>rosids</taxon>
        <taxon>fabids</taxon>
        <taxon>Malpighiales</taxon>
        <taxon>Salicaceae</taxon>
        <taxon>Saliceae</taxon>
        <taxon>Salix</taxon>
    </lineage>
</organism>
<evidence type="ECO:0000256" key="2">
    <source>
        <dbReference type="SAM" id="SignalP"/>
    </source>
</evidence>
<feature type="signal peptide" evidence="2">
    <location>
        <begin position="1"/>
        <end position="24"/>
    </location>
</feature>
<accession>A0A9Q0ZUU7</accession>
<feature type="chain" id="PRO_5040215764" description="Prolamin-like domain-containing protein" evidence="2">
    <location>
        <begin position="25"/>
        <end position="145"/>
    </location>
</feature>
<sequence length="145" mass="15640">MARISTQVHAILLALACMEALVLCGFARDNPVGTLTDDQKNAAIPDCLAPFRTVVGCLDSINDALSGGNFLHIAPDCCKVVTSIDIECFSFLFPMNSSAPSLIVAFCDIIEPPKISMLCSADEDEDEMAGAYKIVVLNFEEEVYE</sequence>
<evidence type="ECO:0000256" key="1">
    <source>
        <dbReference type="ARBA" id="ARBA00022729"/>
    </source>
</evidence>
<dbReference type="EMBL" id="JAPFFM010000009">
    <property type="protein sequence ID" value="KAJ6747372.1"/>
    <property type="molecule type" value="Genomic_DNA"/>
</dbReference>
<reference evidence="4" key="2">
    <citation type="journal article" date="2023" name="Int. J. Mol. Sci.">
        <title>De Novo Assembly and Annotation of 11 Diverse Shrub Willow (Salix) Genomes Reveals Novel Gene Organization in Sex-Linked Regions.</title>
        <authorList>
            <person name="Hyden B."/>
            <person name="Feng K."/>
            <person name="Yates T.B."/>
            <person name="Jawdy S."/>
            <person name="Cereghino C."/>
            <person name="Smart L.B."/>
            <person name="Muchero W."/>
        </authorList>
    </citation>
    <scope>NUCLEOTIDE SEQUENCE</scope>
    <source>
        <tissue evidence="4">Shoot tip</tissue>
    </source>
</reference>
<dbReference type="Pfam" id="PF05617">
    <property type="entry name" value="Prolamin_like"/>
    <property type="match status" value="1"/>
</dbReference>
<evidence type="ECO:0000313" key="4">
    <source>
        <dbReference type="EMBL" id="KAJ6747372.1"/>
    </source>
</evidence>
<gene>
    <name evidence="4" type="ORF">OIU74_029764</name>
</gene>
<feature type="domain" description="Prolamin-like" evidence="3">
    <location>
        <begin position="46"/>
        <end position="119"/>
    </location>
</feature>
<dbReference type="Proteomes" id="UP001151752">
    <property type="component" value="Chromosome 6"/>
</dbReference>
<dbReference type="AlphaFoldDB" id="A0A9Q0ZUU7"/>
<evidence type="ECO:0000313" key="5">
    <source>
        <dbReference type="Proteomes" id="UP001151752"/>
    </source>
</evidence>
<proteinExistence type="predicted"/>
<protein>
    <recommendedName>
        <fullName evidence="3">Prolamin-like domain-containing protein</fullName>
    </recommendedName>
</protein>
<dbReference type="PROSITE" id="PS51257">
    <property type="entry name" value="PROKAR_LIPOPROTEIN"/>
    <property type="match status" value="1"/>
</dbReference>
<keyword evidence="1 2" id="KW-0732">Signal</keyword>
<dbReference type="InterPro" id="IPR008502">
    <property type="entry name" value="Prolamin-like"/>
</dbReference>
<comment type="caution">
    <text evidence="4">The sequence shown here is derived from an EMBL/GenBank/DDBJ whole genome shotgun (WGS) entry which is preliminary data.</text>
</comment>